<sequence length="355" mass="39052">MTTNTFRLSALVATLAILSACGGNKDDAQQVKPIQTVKLAVVSNIPEESQMSFPAEVTAVKTINMSFEVTGRLSEVHLRTASQVKKGQLLAQIDPIPFQRQVKEAKARFNQAELDLKRIKSTLSKGVASQSQLDSAETAFELAEIMLNNAKQNLSYTRLTAPFDAQVSERLVENDSYVKAGDTIAKLQDISQLYFNINIPERLLSAYKTGSLIKATAHSLSAPDKEYELEYVEHSTMPDPVTQTYKVVFAAHSAPKQRLTPGARAIVKLVANQQRSMSELIIPFTAINGNKAKGFNVWVFDEKTKQVSNKQIQVLKVEKGYAIISGDIQKGNFVVAAGTTKMQEGLVVKPYTAER</sequence>
<dbReference type="Gene3D" id="2.40.50.100">
    <property type="match status" value="1"/>
</dbReference>
<evidence type="ECO:0000256" key="3">
    <source>
        <dbReference type="SAM" id="SignalP"/>
    </source>
</evidence>
<feature type="signal peptide" evidence="3">
    <location>
        <begin position="1"/>
        <end position="22"/>
    </location>
</feature>
<feature type="coiled-coil region" evidence="2">
    <location>
        <begin position="102"/>
        <end position="153"/>
    </location>
</feature>
<dbReference type="Proteomes" id="UP000239007">
    <property type="component" value="Unassembled WGS sequence"/>
</dbReference>
<keyword evidence="6" id="KW-1185">Reference proteome</keyword>
<dbReference type="Gene3D" id="2.40.420.20">
    <property type="match status" value="1"/>
</dbReference>
<keyword evidence="3" id="KW-0732">Signal</keyword>
<dbReference type="EMBL" id="MSCH01000003">
    <property type="protein sequence ID" value="PQJ55284.1"/>
    <property type="molecule type" value="Genomic_DNA"/>
</dbReference>
<feature type="domain" description="Multidrug resistance protein MdtA-like barrel-sandwich hybrid" evidence="4">
    <location>
        <begin position="67"/>
        <end position="184"/>
    </location>
</feature>
<dbReference type="Gene3D" id="2.40.30.170">
    <property type="match status" value="1"/>
</dbReference>
<dbReference type="InterPro" id="IPR058625">
    <property type="entry name" value="MdtA-like_BSH"/>
</dbReference>
<evidence type="ECO:0000313" key="5">
    <source>
        <dbReference type="EMBL" id="PQJ55284.1"/>
    </source>
</evidence>
<keyword evidence="2" id="KW-0175">Coiled coil</keyword>
<evidence type="ECO:0000259" key="4">
    <source>
        <dbReference type="Pfam" id="PF25917"/>
    </source>
</evidence>
<gene>
    <name evidence="5" type="ORF">BTO11_11975</name>
</gene>
<dbReference type="PANTHER" id="PTHR30469:SF20">
    <property type="entry name" value="EFFLUX RND TRANSPORTER PERIPLASMIC ADAPTOR SUBUNIT"/>
    <property type="match status" value="1"/>
</dbReference>
<dbReference type="Pfam" id="PF25917">
    <property type="entry name" value="BSH_RND"/>
    <property type="match status" value="1"/>
</dbReference>
<dbReference type="PROSITE" id="PS51257">
    <property type="entry name" value="PROKAR_LIPOPROTEIN"/>
    <property type="match status" value="1"/>
</dbReference>
<dbReference type="GO" id="GO:1990281">
    <property type="term" value="C:efflux pump complex"/>
    <property type="evidence" value="ECO:0007669"/>
    <property type="project" value="TreeGrafter"/>
</dbReference>
<organism evidence="5 6">
    <name type="scientific">Psychrosphaera saromensis</name>
    <dbReference type="NCBI Taxonomy" id="716813"/>
    <lineage>
        <taxon>Bacteria</taxon>
        <taxon>Pseudomonadati</taxon>
        <taxon>Pseudomonadota</taxon>
        <taxon>Gammaproteobacteria</taxon>
        <taxon>Alteromonadales</taxon>
        <taxon>Pseudoalteromonadaceae</taxon>
        <taxon>Psychrosphaera</taxon>
    </lineage>
</organism>
<dbReference type="NCBIfam" id="TIGR01730">
    <property type="entry name" value="RND_mfp"/>
    <property type="match status" value="1"/>
</dbReference>
<evidence type="ECO:0000256" key="2">
    <source>
        <dbReference type="SAM" id="Coils"/>
    </source>
</evidence>
<evidence type="ECO:0000313" key="6">
    <source>
        <dbReference type="Proteomes" id="UP000239007"/>
    </source>
</evidence>
<dbReference type="Gene3D" id="1.10.287.470">
    <property type="entry name" value="Helix hairpin bin"/>
    <property type="match status" value="1"/>
</dbReference>
<dbReference type="SUPFAM" id="SSF111369">
    <property type="entry name" value="HlyD-like secretion proteins"/>
    <property type="match status" value="1"/>
</dbReference>
<protein>
    <submittedName>
        <fullName evidence="5">Efflux transporter periplasmic adaptor subunit</fullName>
    </submittedName>
</protein>
<proteinExistence type="inferred from homology"/>
<reference evidence="5 6" key="1">
    <citation type="submission" date="2016-12" db="EMBL/GenBank/DDBJ databases">
        <title>Diversity of luminous bacteria.</title>
        <authorList>
            <person name="Yoshizawa S."/>
            <person name="Kogure K."/>
        </authorList>
    </citation>
    <scope>NUCLEOTIDE SEQUENCE [LARGE SCALE GENOMIC DNA]</scope>
    <source>
        <strain evidence="5 6">SA4-48</strain>
    </source>
</reference>
<comment type="similarity">
    <text evidence="1">Belongs to the membrane fusion protein (MFP) (TC 8.A.1) family.</text>
</comment>
<feature type="chain" id="PRO_5015710938" evidence="3">
    <location>
        <begin position="23"/>
        <end position="355"/>
    </location>
</feature>
<dbReference type="InterPro" id="IPR006143">
    <property type="entry name" value="RND_pump_MFP"/>
</dbReference>
<dbReference type="GO" id="GO:0015562">
    <property type="term" value="F:efflux transmembrane transporter activity"/>
    <property type="evidence" value="ECO:0007669"/>
    <property type="project" value="TreeGrafter"/>
</dbReference>
<comment type="caution">
    <text evidence="5">The sequence shown here is derived from an EMBL/GenBank/DDBJ whole genome shotgun (WGS) entry which is preliminary data.</text>
</comment>
<accession>A0A2S7UZ57</accession>
<dbReference type="AlphaFoldDB" id="A0A2S7UZ57"/>
<name>A0A2S7UZ57_9GAMM</name>
<dbReference type="PANTHER" id="PTHR30469">
    <property type="entry name" value="MULTIDRUG RESISTANCE PROTEIN MDTA"/>
    <property type="match status" value="1"/>
</dbReference>
<evidence type="ECO:0000256" key="1">
    <source>
        <dbReference type="ARBA" id="ARBA00009477"/>
    </source>
</evidence>